<comment type="caution">
    <text evidence="1">The sequence shown here is derived from an EMBL/GenBank/DDBJ whole genome shotgun (WGS) entry which is preliminary data.</text>
</comment>
<gene>
    <name evidence="1" type="ORF">GW579_04975</name>
</gene>
<dbReference type="Proteomes" id="UP000476696">
    <property type="component" value="Unassembled WGS sequence"/>
</dbReference>
<sequence length="79" mass="9468">MAKYSDIKVAFMRRITHDPKRGKVVTTARFVQELAKVNHFWSLQEANDWIAKHQSFFRDYTDGHGEEKRYFLVNMGYVR</sequence>
<evidence type="ECO:0008006" key="3">
    <source>
        <dbReference type="Google" id="ProtNLM"/>
    </source>
</evidence>
<proteinExistence type="predicted"/>
<reference evidence="1 2" key="1">
    <citation type="submission" date="2020-01" db="EMBL/GenBank/DDBJ databases">
        <authorList>
            <person name="Lee S.D."/>
        </authorList>
    </citation>
    <scope>NUCLEOTIDE SEQUENCE [LARGE SCALE GENOMIC DNA]</scope>
    <source>
        <strain evidence="1 2">Lac-M11</strain>
    </source>
</reference>
<dbReference type="RefSeq" id="WP_165057880.1">
    <property type="nucleotide sequence ID" value="NZ_JAADJS010000001.1"/>
</dbReference>
<organism evidence="1 2">
    <name type="scientific">Rahnella contaminans</name>
    <dbReference type="NCBI Taxonomy" id="2703882"/>
    <lineage>
        <taxon>Bacteria</taxon>
        <taxon>Pseudomonadati</taxon>
        <taxon>Pseudomonadota</taxon>
        <taxon>Gammaproteobacteria</taxon>
        <taxon>Enterobacterales</taxon>
        <taxon>Yersiniaceae</taxon>
        <taxon>Rahnella</taxon>
    </lineage>
</organism>
<evidence type="ECO:0000313" key="2">
    <source>
        <dbReference type="Proteomes" id="UP000476696"/>
    </source>
</evidence>
<dbReference type="EMBL" id="JAADJS010000001">
    <property type="protein sequence ID" value="NGX86443.1"/>
    <property type="molecule type" value="Genomic_DNA"/>
</dbReference>
<name>A0A6M2B167_9GAMM</name>
<protein>
    <recommendedName>
        <fullName evidence="3">DNA polymerase V</fullName>
    </recommendedName>
</protein>
<dbReference type="AlphaFoldDB" id="A0A6M2B167"/>
<evidence type="ECO:0000313" key="1">
    <source>
        <dbReference type="EMBL" id="NGX86443.1"/>
    </source>
</evidence>
<accession>A0A6M2B167</accession>
<keyword evidence="2" id="KW-1185">Reference proteome</keyword>
<reference evidence="1 2" key="2">
    <citation type="submission" date="2020-03" db="EMBL/GenBank/DDBJ databases">
        <title>Rahnella aceri sp. nov., isoated from traditional Jeju Makgeolli.</title>
        <authorList>
            <person name="Kim I.S."/>
            <person name="Jeon D."/>
        </authorList>
    </citation>
    <scope>NUCLEOTIDE SEQUENCE [LARGE SCALE GENOMIC DNA]</scope>
    <source>
        <strain evidence="1 2">Lac-M11</strain>
    </source>
</reference>